<name>A0AAV7VW78_PLEWA</name>
<gene>
    <name evidence="1" type="ORF">NDU88_008075</name>
</gene>
<dbReference type="EMBL" id="JANPWB010000003">
    <property type="protein sequence ID" value="KAJ1204294.1"/>
    <property type="molecule type" value="Genomic_DNA"/>
</dbReference>
<sequence length="101" mass="11483">AIYQIFLNSLAEYEDQAVGNIPILKIHDSMTTQLRGFFYKTRQSKPHEGKGARKGWFDERCSKAKSGLRVAVMSGSQGEIKQARSLYKVTLSNAKKRWEDS</sequence>
<organism evidence="1 2">
    <name type="scientific">Pleurodeles waltl</name>
    <name type="common">Iberian ribbed newt</name>
    <dbReference type="NCBI Taxonomy" id="8319"/>
    <lineage>
        <taxon>Eukaryota</taxon>
        <taxon>Metazoa</taxon>
        <taxon>Chordata</taxon>
        <taxon>Craniata</taxon>
        <taxon>Vertebrata</taxon>
        <taxon>Euteleostomi</taxon>
        <taxon>Amphibia</taxon>
        <taxon>Batrachia</taxon>
        <taxon>Caudata</taxon>
        <taxon>Salamandroidea</taxon>
        <taxon>Salamandridae</taxon>
        <taxon>Pleurodelinae</taxon>
        <taxon>Pleurodeles</taxon>
    </lineage>
</organism>
<feature type="non-terminal residue" evidence="1">
    <location>
        <position position="1"/>
    </location>
</feature>
<comment type="caution">
    <text evidence="1">The sequence shown here is derived from an EMBL/GenBank/DDBJ whole genome shotgun (WGS) entry which is preliminary data.</text>
</comment>
<proteinExistence type="predicted"/>
<protein>
    <submittedName>
        <fullName evidence="1">Uncharacterized protein</fullName>
    </submittedName>
</protein>
<feature type="non-terminal residue" evidence="1">
    <location>
        <position position="101"/>
    </location>
</feature>
<dbReference type="Proteomes" id="UP001066276">
    <property type="component" value="Chromosome 2_1"/>
</dbReference>
<accession>A0AAV7VW78</accession>
<reference evidence="1" key="1">
    <citation type="journal article" date="2022" name="bioRxiv">
        <title>Sequencing and chromosome-scale assembly of the giantPleurodeles waltlgenome.</title>
        <authorList>
            <person name="Brown T."/>
            <person name="Elewa A."/>
            <person name="Iarovenko S."/>
            <person name="Subramanian E."/>
            <person name="Araus A.J."/>
            <person name="Petzold A."/>
            <person name="Susuki M."/>
            <person name="Suzuki K.-i.T."/>
            <person name="Hayashi T."/>
            <person name="Toyoda A."/>
            <person name="Oliveira C."/>
            <person name="Osipova E."/>
            <person name="Leigh N.D."/>
            <person name="Simon A."/>
            <person name="Yun M.H."/>
        </authorList>
    </citation>
    <scope>NUCLEOTIDE SEQUENCE</scope>
    <source>
        <strain evidence="1">20211129_DDA</strain>
        <tissue evidence="1">Liver</tissue>
    </source>
</reference>
<evidence type="ECO:0000313" key="2">
    <source>
        <dbReference type="Proteomes" id="UP001066276"/>
    </source>
</evidence>
<evidence type="ECO:0000313" key="1">
    <source>
        <dbReference type="EMBL" id="KAJ1204294.1"/>
    </source>
</evidence>
<keyword evidence="2" id="KW-1185">Reference proteome</keyword>
<dbReference type="AlphaFoldDB" id="A0AAV7VW78"/>